<proteinExistence type="predicted"/>
<evidence type="ECO:0000313" key="1">
    <source>
        <dbReference type="EMBL" id="OQR81135.1"/>
    </source>
</evidence>
<dbReference type="OrthoDB" id="191057at2759"/>
<dbReference type="EMBL" id="JNBR01002832">
    <property type="protein sequence ID" value="OQR81135.1"/>
    <property type="molecule type" value="Genomic_DNA"/>
</dbReference>
<gene>
    <name evidence="1" type="ORF">ACHHYP_16742</name>
</gene>
<accession>A0A1V9Y5X4</accession>
<keyword evidence="2" id="KW-1185">Reference proteome</keyword>
<dbReference type="Proteomes" id="UP000243579">
    <property type="component" value="Unassembled WGS sequence"/>
</dbReference>
<sequence length="6468" mass="673101">MSSFVLEASFDTANTILGALSYQPNANYNFDWTSPTSTAPCVHPGQSPEAIIVAAIASVDATPDIYAALTTTCAGNRDFYQATALVSIPVSIVAVNNPATLAVPETLAVPAASCLPLSITATDIDADEDPSGHGILTVSAHLPPASAWTIAFTRASLVQLQVTVVASAVVAQSPANTIATSITIQSSVMGLNAWLASATLCASSDATNTVLELTVDDHGNCGATTGTVQAYSVPVTIVQMSTVEAFPFALTSATAMLTMDDPTTALPLNFLATAATTDSIVATVSSQFGFLGVPTGTGVSVGTDSFATRITITSDAFVTKQEVRVAAGFEKEVQLITTRADASASITEAVVLVSFTYLDTTSSTIVDLTAAEGSASAVAAALQSGLTNAGAIDVTRSPADAQGGFTWSVTFATLSGTTIPLLQVTVESFPAPWSGQGSAVSVARRTAGTMAPPVLSVIIPDATVAAGTFQLEVTTDACAAATVFTTAPLPYDALATDVQTALQQGFVDIVLVTATAVPRQWLITFATNTYTDCANGVRIVPRFSEGRGNNLCFACAPGIPSMIVTTVAAGSIGVLPTDTWWFTSVGRSLPPTLPVTVTPYAMALALESLARDVHVSTTACDVPELACTWVLTYTGVELQPKLGPTSGTLLLASKVLSQERVRLRGFWSLETDRGTTTTVAVGATDVSVSHALRQLLEDDTAAATTVARTPYDVTWSLNFASASSIRVSANASLHLSATMTPVTAVVTPVPGQEHHLLLRMMKSPILNNLIEQQALVCNAASGTFTVSFRGATSAPIAATSTPAQLTQLLQAMPTLPNVYIPGSAASVCSGLPVDVWLSTPSIVQLTIGTDVVPAVQSLQLTMPLPVTSIAKTTAFIQWQFAEATQLAPLLLAANASTAFALELQTQLAALPAMGTVVVTPTSWAAGIYTWQVTYTSLHGAVPLLQVLNSSLPGSTVTVSTVQTGNRQNAQFTVMARSDRVPYMGTFRLRLAAGEVFATSMQLRLQATALDVKVALEALGVGILAVTATAVSSTETQWQVTFMTSAAPWTMEVLWNDGRAVTTCDDCVAPTYPYTRTLDPQLQVTQVATPDVAFGGTFSVAYDGRATSQIPLDATTALESALNALLDGVQRVGVFRVATTANSAKWRLTFHSLDPMPELTIVKDALTGTRVESSFEAVQAAIAGSTGNVPRITTSTQGMVFANPLVAKLAFETTVNGSRVVAEPFQAVQLCSVCSWAPAQQTLSVSGTSALSGALRVTLRGVSVLVPLSATQNQVLLLLNTIGRVTSVTTSNALGLSYQCVVTFDGSMGVVPPVDLSASAVSGANVQVSVAVGNPGNQVGGTFAVSTGNQNSGPVAADASAVAMQTALRSLLGQATTVTRSANGNVPNGYCWTVTFFPEVSTAIDAVRGCTSPLTRACGLTGADADIVVYDIQELHAPDAFYFESDGATSPAVPVDASAAAVQTSLRVLPSFGGATVVKAKTTTETHWYVSGYSAPSSLRVVGQRLTTSAATLYAFHTSPLRLRGTGPLVADSLQRLHYQPNTAMYNYRIDTVNASVATVSALANIGVPPVTTGQLVATSLPPVLPMWGNSIPMPPLDLRNVAKDTLGAPPRDVPTGGAVTIEVLVTPGLQLDLPHRTNALSWTSTGSLEDVADAAAAVNLIRSSAPATMYDVEGGVLQVVATAVENPPVVLSVAAPQGVVSGTVALAFDVNGFVDPQWCQPASKCRCTTDAIGYPFVASAVQTTLAAMSARCSQTPAQNVQTLRVRFPVPVQQATLSMGSFSLAYEGSTTTPFSGQTSASAVQAALLALPTMLAMVGKVTVTIEVIDDFTQAYAVTFDPTLSSVAPLKVAKSSWQDSAATLQFTWFPQQALQLHFDTTVACTPATCIIQFLRDLPLVTVAANLLTTTVGVPPTVSVTGGWAALLNFTAPAFELGGIRFPLATASEAMETALRTALQRHVVVTRRPVVAPMLAVWQITYSAIGGALAFADLGVPGIVLSLHVVNSGENVPCSRLTITATSSENSVQLSTIIRLEAMPPLLPPPRRPAKPSRPALVCYILHPNSSLAAVPGQALLLAPGVALVSNVADETTVVVNITLSAAHGTLWIDTPYANHVQYVEGTPAGDSALKLRAKIANFRAAISSLTYKAPDDFVGNDTVSLSINGNASSTVRIEVPFTPAPPRLDLQRSSFRILEDTELVLSGITVAPAPFTPASCLPATFNLTFAVLHGLLSLPGTSKRPYLTVLASVHDITETLASITYRPSLNFAGVDSLAITVAQLPCMSPMEAAEASVEVPILVEPVPDPIALSVAAAVSTGKAQGGSPWRLPAVHISAVDTTPLEPLAFVRVQIAVDTGSVAFAMGGGLYDPANIYCRVDVANELLAALDYNAVSIGEGVAAIVVTVADSTGATASTKMAVPYVNVLPQLQLLWTAGAVREDTSLSLAAATAVGSKNVTIDVRAGVGLVRLSRGSNAWVKVLTMPGRDIDDLQYQPPPNFHGADKVVFQVGGATATMTLPIVVRAVNDLPALVGTMNATTSGKSLRLCGFSIDDADGDEYPGNSYTVSLSSTGGVFASAMAPGIRASSSAAGGLDLEGTLENLNAMIATCAIEYRPALPSSLVVVCVVEVEGPGAAPTSPNCMEAQVRYTPPPPSPPRLMVLYTEVVVEEDGLVNLAPNFAVEDADDAAGPAALSFNATLGTVDLSAIVPSTCVSVVDTRLIGLPTCLATVLAVQPVIYRPFANANGAAVITASLASSSVSLAIWIESVNDPPTWRVEAESAVWHVLDDDDTTHALASFGKVTLADENDSATTLVRVSLSVDHGALGYLLVPGTSLAGTDPSVRSSVTVDGPVPQVNEFLSQITYDPSQSAVVSDKLHLTVVDGTIIVSTAVPIEIECHPRIEVASLPRQLTVSAGETVVLPPIPIALACGSFEQPWTMEISVAVGTLQLPSADAVAFISRTLRLSELIPSLATLVYVASGTPAADKLTLRLYRENATLLPATMDIRVVAVYTGPELLCDATLHVVDDGTGVTVASLVRLAGGSDGAYEASVTSSAAVQLRLNPTAASVSASTFAWTQHLRLRGPVASLQDALKAIQVQANSTSAASENGELRFVLRELLKGASTICSVSVSVSPLNNAPSIKPVSPCGAFVNDVDTATKAWSSLFQYTVATAVAGGFGFRASFPPTIRILNESTIWPGAWSAFSFEAPLAQANVLLGAVVLNATRGIVEFIVNDRGHGTLLLPQVAQRQVTCRGLASTVAPPVTLTAPAQTCTAGTASCALQGVTVATSASAVGPPVQVSATTVAVFQPAIQMIRTTVTEHQHQVFDVSVTTAGVGSISLRVSWRSAGGIVGQSTVFVDAFAVASMVEEISGGGAGTGVGASMQSQVQQALPAGAPVTVSATYSPNSRQHWKIAFVVRAGELWTFDMALVSASPGLSVEVWPSTLLSMVSGSFQLQFQGVSTPALAASATALDVQTALELLPLLDTVAVSRSPLPDVDGGFAWTVTFYDASFNVPLLQVNTSGLHPQVEYLLGAGDRPVGSTATAIVTSLAQGFGASDVYHVTLSALHVNAVVQIAISSSAPLITGGFTLGLTFADGAVATSGRIQFNAVATVADEGVDTSLGGRTGESLQRHLATLLPGVATAIVRSGPSINQGYTWLVTFLNAPADLPHLTVISADGGLTVANVAVTTVVAANALGGTFTLSYRGETTPAMAFDSAASDVEAALMQLSAIASPNFGKVGVRVSAVDLQLGRSFAIVFLERWHGPIFAGDVAPILVDGTHLTGLGAAAVVRANAAASHGALQLASVALDHSSAASFQQRHAGMDLLVQGVPRALNAVLPHLVYLPTPTWFGLLRVQWSTSNLADNHWHSDAPMAIAVQPPAVDASTFDLGPFHVLEDLPEALTSLVFTTPMVAYTVVSLNIATAVGMLVYKGEPPATSVKIRTSVALVADVLAQVVYKGPPHFNGIDELRVAMEGLPMQTFRFRVHPVVDPPFLHINGSIEGTIDTNALPPARAAMNESGAFALTGIWIEDHDAKQRPWTLRVSVDIGTVACDTPTNALVVMTTPMRLELQATASGLNGALSHVIYTPPAGFTGEATLTLWVADAVDHVEHVRLLQVAVVPVPSLPQLRVNASLYTAREDISLPLAGIQFDGADTSPAHFAGSQVSTLFGSLVVRPDADSGVWGSGDDWRYYSVTGSVANPQWFATLGGLLYFAADDPVAGRELFASDGTRAWRVADLFPGYLGSSPASLAAFNGRLYFGADGVDTSWQLPVTTFGCNAQRSSSAFLDIVFVVSASGIWQPQRQYDCPLGHSWMTTAEATSMFNGSLDATDYVYWNECGWQGYSFQGTARKYFRFADSATTGAMKHAGRRSDYVVEYMSTTTAFAGIVCRKQRTLSGGPPRHLWQSDGTTTSKFNTSFVNPRSLAAIGSSFLFFEATTVSTGAELYRTDGTYTYGQDLNPGTPSSYPSGFVQFAGQVYFVATTSGVGRELWTTSITGGNPWATDVAADVQLGAGSSSPAELTVSGAVLYFSADDGVHGRELWSFSGGSASLVKDLFPGVTGSDPQYLTAFQSKLYFQATGSVATGAELYVSDGTAAGTTLLVDILVGVQSSRPSYLNVQSQVRNGVTQTTLIFCVSPVPTTCTWYGTDGTGAGTKPLWSATAGLAIDPALFQVATYRATMFFPLRKDTPAAVRAAPASLQTIELNINVSVGGLSLSPLVSLPALQFSRGAVGAVNQSMWVLRGSVTDLNAALAHMLFRPPLNWNSAGRSTGLSRLQDMTPVVTVAFFWHDMTTGLADDAVASIYVQPVADPPVVRFAQSIYLPVSHTSDNLSPLLESVPPLVLDEDASVAVTGLSVRAVDCLGVKDVYIDECVIDVTLSVALGSLSMPAANGVTWLRDAPTTWRLLGSVPAVNDALDRVTYEGNRNAYGTDALVVTVAQQAPGGVSGAESRATVPIRINPINDVPYMALATDYFEATEDNALLLTGVVAVDDDDDVVTVTIAVAVGVVSVGRTATIVVGTGMDDRTMALRGTLRRVNAALATLIYAPAREWNSAVGDGYDNINLTIADSGGLSSSWGVDIYVTPAPDPIVVSEPTAAFGTTTPVPEGAAQLATMEDTAMVIANLQLSCVDARPSSVLTVTLRVGHGAVSVASAIGVMQTSVASGVLQLKGTYVRVNVALATLMYTPQPLYNGADQLSVAATAYDEEMAGTVSLAGQRAFALSVLAVNNAPVWSTSEQTVVLDKSVLQQAIAVQGMSFEDPDAGAHLLELTVDAKLGFVSLNPQAEVSFILGAGDRTKYAVVQGTQQQLNLALAALRFDLDLGAFNGASISVVTAAQPRVTLTIDDLGSTGYGGPNVVAAHVYIRVTSVQNQPPVISLPMTSLVVAEDTPFDLVGLSIADPDLLDTFGAMLRVNCSCEHGSVVLRGPRTGLHVLEETAGVLVFQGAIEFVNLALAASAYVGARDWFGQDAITVTADDLGNTGTGGPQRVVATIAVSVTPVCDPPAWANATALPETFITTEDTPLLIDSLRVVDPEATAKGLARLVSLAVAIDFGGVMLATHSGLHVSAAATNAGVGPLYYSSATILGTAADISAALSGFIYMPPADWTAHQSGRLAYDRITLSLESTACSGAQTTITNVLLVDVTPVADPPVVRQPRWLAPTASNARVPLDALEDAVVALGPVVVIDVDSPTLRVSLKCSSGIVALGEVPPTLWVLQGNLSGSPSAVFQGTVADVNAALATVSFTPAPHFVGSSTVELNVSDDVLSTAMAFVVTTTAVEDSVQIFVPEEPPVAVLNRTTRLGNVFLPTAITALHLPPPPFTLFESLMVQPDKKAGATDFSTQWRSQRSSALPEAPTHFTMFQNRVIFQATTPDAGTELMQSSNGVASLLVDVWPGPESSDPAEMVVFSIDSRVYFSADGIDTSWRLPSSHADACGGFRQSSVAPNVAFVVAAATTWDPEAVYDCPLGYQWATTAQAQRIFVGMQGANGSLTEPLTYFDECGWDGFMWGGATRACFRFADSATTGACKHAGQRDSFRTQVDFATTAFAGVVCVAQEPTVTRGRELWRTDGVVTSRVADILPGSRGSNPQFLTEFAGALYFQADTLALGRELWLFDGTTARLVVDLALGSPSASPRHLTVHGSALFFAADSDVFGAELWRFDGTDAFLVSDICTGACGAEPQAFASLPAWLLFQASDGVHGTELWRTDGATTAMVADIYPGAMSSTPTGLTVFNGRVYFAATDGVHGVELWVSDGNSATQLVDLVAGATGSQPQYFTVATPGSRNGAAVAPALYFAATAVDGTCGLYATDGSPTGTVWLTAPIVVDDAALRAMPRPAFGQAQGKLFYPGRDPQLSWATVWNGLSPLEPLGRPQSIYLVDVDHTGGIVRLDVGATLGTVAIDASATSVAFLRGEAGVAASQLTLQGTVAALNEALRNVLYTAPAAAAGNDLVTVKAARLGSWAAPSTASLSVRLVPS</sequence>
<reference evidence="1 2" key="1">
    <citation type="journal article" date="2014" name="Genome Biol. Evol.">
        <title>The secreted proteins of Achlya hypogyna and Thraustotheca clavata identify the ancestral oomycete secretome and reveal gene acquisitions by horizontal gene transfer.</title>
        <authorList>
            <person name="Misner I."/>
            <person name="Blouin N."/>
            <person name="Leonard G."/>
            <person name="Richards T.A."/>
            <person name="Lane C.E."/>
        </authorList>
    </citation>
    <scope>NUCLEOTIDE SEQUENCE [LARGE SCALE GENOMIC DNA]</scope>
    <source>
        <strain evidence="1 2">ATCC 48635</strain>
    </source>
</reference>
<protein>
    <submittedName>
        <fullName evidence="1">Uncharacterized protein</fullName>
    </submittedName>
</protein>
<comment type="caution">
    <text evidence="1">The sequence shown here is derived from an EMBL/GenBank/DDBJ whole genome shotgun (WGS) entry which is preliminary data.</text>
</comment>
<evidence type="ECO:0000313" key="2">
    <source>
        <dbReference type="Proteomes" id="UP000243579"/>
    </source>
</evidence>
<organism evidence="1 2">
    <name type="scientific">Achlya hypogyna</name>
    <name type="common">Oomycete</name>
    <name type="synonym">Protoachlya hypogyna</name>
    <dbReference type="NCBI Taxonomy" id="1202772"/>
    <lineage>
        <taxon>Eukaryota</taxon>
        <taxon>Sar</taxon>
        <taxon>Stramenopiles</taxon>
        <taxon>Oomycota</taxon>
        <taxon>Saprolegniomycetes</taxon>
        <taxon>Saprolegniales</taxon>
        <taxon>Achlyaceae</taxon>
        <taxon>Achlya</taxon>
    </lineage>
</organism>
<name>A0A1V9Y5X4_ACHHY</name>